<feature type="domain" description="Fibronectin type-III" evidence="1">
    <location>
        <begin position="309"/>
        <end position="414"/>
    </location>
</feature>
<gene>
    <name evidence="2" type="ORF">LCGC14_2748090</name>
</gene>
<dbReference type="AlphaFoldDB" id="A0A0F9BU93"/>
<proteinExistence type="predicted"/>
<dbReference type="SUPFAM" id="SSF49265">
    <property type="entry name" value="Fibronectin type III"/>
    <property type="match status" value="1"/>
</dbReference>
<protein>
    <recommendedName>
        <fullName evidence="1">Fibronectin type-III domain-containing protein</fullName>
    </recommendedName>
</protein>
<dbReference type="InterPro" id="IPR013783">
    <property type="entry name" value="Ig-like_fold"/>
</dbReference>
<evidence type="ECO:0000259" key="1">
    <source>
        <dbReference type="SMART" id="SM00060"/>
    </source>
</evidence>
<reference evidence="2" key="1">
    <citation type="journal article" date="2015" name="Nature">
        <title>Complex archaea that bridge the gap between prokaryotes and eukaryotes.</title>
        <authorList>
            <person name="Spang A."/>
            <person name="Saw J.H."/>
            <person name="Jorgensen S.L."/>
            <person name="Zaremba-Niedzwiedzka K."/>
            <person name="Martijn J."/>
            <person name="Lind A.E."/>
            <person name="van Eijk R."/>
            <person name="Schleper C."/>
            <person name="Guy L."/>
            <person name="Ettema T.J."/>
        </authorList>
    </citation>
    <scope>NUCLEOTIDE SEQUENCE</scope>
</reference>
<comment type="caution">
    <text evidence="2">The sequence shown here is derived from an EMBL/GenBank/DDBJ whole genome shotgun (WGS) entry which is preliminary data.</text>
</comment>
<dbReference type="EMBL" id="LAZR01050174">
    <property type="protein sequence ID" value="KKK87951.1"/>
    <property type="molecule type" value="Genomic_DNA"/>
</dbReference>
<evidence type="ECO:0000313" key="2">
    <source>
        <dbReference type="EMBL" id="KKK87951.1"/>
    </source>
</evidence>
<organism evidence="2">
    <name type="scientific">marine sediment metagenome</name>
    <dbReference type="NCBI Taxonomy" id="412755"/>
    <lineage>
        <taxon>unclassified sequences</taxon>
        <taxon>metagenomes</taxon>
        <taxon>ecological metagenomes</taxon>
    </lineage>
</organism>
<sequence length="423" mass="46023">PYTSGDQRPNKRRYAMIKKRVCKVCGIEALANAGNQNSATISDAIVIDTILPGVPTNYLSTGSTATQARITWNNNSDLKYYYLERTSALGTTKPTNNYDTYAYSQIAKIDADTHGFVSNEAGDTINSSGNYIYTDNSLTADNYYLYRIKTEHAVNYSLGFIYFSNNSTADSYYPGGPNLAPEPPATITPSASSINLSDVDISDRKISVDFSVYDNDRISDISSVLFSLKKVGAVSDTLSPTEMNAASASATNFSATRIATDSKTYSYHTEYTFDRNLEYGDYTITIRTLDSIGSGNHDVTKTATIAAHPEIIGDLQVAGYSANKIDLSWSNPRSGYLARASEGIGQYKIYMSSDEGLTWPNSVTVSEGTYFNAHSNTDNKYHFRWGEDASTSALAVDTSYRFKLGAIDSNSNEGASTLASPAS</sequence>
<dbReference type="Gene3D" id="2.60.40.10">
    <property type="entry name" value="Immunoglobulins"/>
    <property type="match status" value="1"/>
</dbReference>
<feature type="domain" description="Fibronectin type-III" evidence="1">
    <location>
        <begin position="52"/>
        <end position="157"/>
    </location>
</feature>
<feature type="domain" description="Fibronectin type-III" evidence="1">
    <location>
        <begin position="189"/>
        <end position="295"/>
    </location>
</feature>
<feature type="non-terminal residue" evidence="2">
    <location>
        <position position="423"/>
    </location>
</feature>
<feature type="non-terminal residue" evidence="2">
    <location>
        <position position="1"/>
    </location>
</feature>
<accession>A0A0F9BU93</accession>
<dbReference type="SMART" id="SM00060">
    <property type="entry name" value="FN3"/>
    <property type="match status" value="3"/>
</dbReference>
<dbReference type="InterPro" id="IPR003961">
    <property type="entry name" value="FN3_dom"/>
</dbReference>
<dbReference type="InterPro" id="IPR036116">
    <property type="entry name" value="FN3_sf"/>
</dbReference>
<name>A0A0F9BU93_9ZZZZ</name>